<dbReference type="AlphaFoldDB" id="A0A0H2RH22"/>
<feature type="chain" id="PRO_5005201912" description="Cyanovirin-N domain-containing protein" evidence="1">
    <location>
        <begin position="21"/>
        <end position="151"/>
    </location>
</feature>
<accession>A0A0H2RH22</accession>
<name>A0A0H2RH22_9AGAM</name>
<dbReference type="SMART" id="SM01111">
    <property type="entry name" value="CVNH"/>
    <property type="match status" value="1"/>
</dbReference>
<reference evidence="3 4" key="1">
    <citation type="submission" date="2015-04" db="EMBL/GenBank/DDBJ databases">
        <title>Complete genome sequence of Schizopora paradoxa KUC8140, a cosmopolitan wood degrader in East Asia.</title>
        <authorList>
            <consortium name="DOE Joint Genome Institute"/>
            <person name="Min B."/>
            <person name="Park H."/>
            <person name="Jang Y."/>
            <person name="Kim J.-J."/>
            <person name="Kim K.H."/>
            <person name="Pangilinan J."/>
            <person name="Lipzen A."/>
            <person name="Riley R."/>
            <person name="Grigoriev I.V."/>
            <person name="Spatafora J.W."/>
            <person name="Choi I.-G."/>
        </authorList>
    </citation>
    <scope>NUCLEOTIDE SEQUENCE [LARGE SCALE GENOMIC DNA]</scope>
    <source>
        <strain evidence="3 4">KUC8140</strain>
    </source>
</reference>
<feature type="domain" description="Cyanovirin-N" evidence="2">
    <location>
        <begin position="40"/>
        <end position="150"/>
    </location>
</feature>
<dbReference type="InterPro" id="IPR011058">
    <property type="entry name" value="Cyanovirin-N"/>
</dbReference>
<dbReference type="Pfam" id="PF08881">
    <property type="entry name" value="CVNH"/>
    <property type="match status" value="1"/>
</dbReference>
<protein>
    <recommendedName>
        <fullName evidence="2">Cyanovirin-N domain-containing protein</fullName>
    </recommendedName>
</protein>
<keyword evidence="4" id="KW-1185">Reference proteome</keyword>
<evidence type="ECO:0000313" key="4">
    <source>
        <dbReference type="Proteomes" id="UP000053477"/>
    </source>
</evidence>
<evidence type="ECO:0000256" key="1">
    <source>
        <dbReference type="SAM" id="SignalP"/>
    </source>
</evidence>
<organism evidence="3 4">
    <name type="scientific">Schizopora paradoxa</name>
    <dbReference type="NCBI Taxonomy" id="27342"/>
    <lineage>
        <taxon>Eukaryota</taxon>
        <taxon>Fungi</taxon>
        <taxon>Dikarya</taxon>
        <taxon>Basidiomycota</taxon>
        <taxon>Agaricomycotina</taxon>
        <taxon>Agaricomycetes</taxon>
        <taxon>Hymenochaetales</taxon>
        <taxon>Schizoporaceae</taxon>
        <taxon>Schizopora</taxon>
    </lineage>
</organism>
<dbReference type="Gene3D" id="2.30.60.10">
    <property type="entry name" value="Cyanovirin-N"/>
    <property type="match status" value="1"/>
</dbReference>
<dbReference type="SUPFAM" id="SSF51322">
    <property type="entry name" value="Cyanovirin-N"/>
    <property type="match status" value="1"/>
</dbReference>
<dbReference type="EMBL" id="KQ086015">
    <property type="protein sequence ID" value="KLO10867.1"/>
    <property type="molecule type" value="Genomic_DNA"/>
</dbReference>
<evidence type="ECO:0000259" key="2">
    <source>
        <dbReference type="SMART" id="SM01111"/>
    </source>
</evidence>
<feature type="signal peptide" evidence="1">
    <location>
        <begin position="1"/>
        <end position="20"/>
    </location>
</feature>
<proteinExistence type="predicted"/>
<gene>
    <name evidence="3" type="ORF">SCHPADRAFT_976767</name>
</gene>
<dbReference type="InParanoid" id="A0A0H2RH22"/>
<dbReference type="Proteomes" id="UP000053477">
    <property type="component" value="Unassembled WGS sequence"/>
</dbReference>
<evidence type="ECO:0000313" key="3">
    <source>
        <dbReference type="EMBL" id="KLO10867.1"/>
    </source>
</evidence>
<sequence length="151" mass="16319">MKTFFHSSVVLALCAMHAMGSPLEKRGPSERMEEREVDGGFVATCTNTTVNTSNVVLTTTCLNSVGDPITSSISLNSCFANVNGQVVFRVNGNFAKTCPNRAFDFTSTFAEMVTQCDNESGQLVSTTTDLTNHLWMQDAVFTNNNGILVCS</sequence>
<keyword evidence="1" id="KW-0732">Signal</keyword>
<dbReference type="OrthoDB" id="3068152at2759"/>
<dbReference type="InterPro" id="IPR036673">
    <property type="entry name" value="Cyanovirin-N_sf"/>
</dbReference>